<dbReference type="Gene3D" id="2.80.10.50">
    <property type="match status" value="2"/>
</dbReference>
<evidence type="ECO:0000256" key="1">
    <source>
        <dbReference type="SAM" id="SignalP"/>
    </source>
</evidence>
<name>A0ABS8APF8_9BACT</name>
<proteinExistence type="predicted"/>
<keyword evidence="1" id="KW-0732">Signal</keyword>
<dbReference type="EMBL" id="JAJADR010000001">
    <property type="protein sequence ID" value="MCB2407206.1"/>
    <property type="molecule type" value="Genomic_DNA"/>
</dbReference>
<reference evidence="2" key="1">
    <citation type="submission" date="2021-10" db="EMBL/GenBank/DDBJ databases">
        <authorList>
            <person name="Dean J.D."/>
            <person name="Kim M.K."/>
            <person name="Newey C.N."/>
            <person name="Stoker T.S."/>
            <person name="Thompson D.W."/>
            <person name="Grose J.H."/>
        </authorList>
    </citation>
    <scope>NUCLEOTIDE SEQUENCE</scope>
    <source>
        <strain evidence="2">BT178</strain>
    </source>
</reference>
<organism evidence="2 3">
    <name type="scientific">Hymenobacter lucidus</name>
    <dbReference type="NCBI Taxonomy" id="2880930"/>
    <lineage>
        <taxon>Bacteria</taxon>
        <taxon>Pseudomonadati</taxon>
        <taxon>Bacteroidota</taxon>
        <taxon>Cytophagia</taxon>
        <taxon>Cytophagales</taxon>
        <taxon>Hymenobacteraceae</taxon>
        <taxon>Hymenobacter</taxon>
    </lineage>
</organism>
<dbReference type="InterPro" id="IPR026341">
    <property type="entry name" value="T9SS_type_B"/>
</dbReference>
<dbReference type="PANTHER" id="PTHR35580">
    <property type="entry name" value="CELL SURFACE GLYCOPROTEIN (S-LAYER PROTEIN)-LIKE PROTEIN"/>
    <property type="match status" value="1"/>
</dbReference>
<evidence type="ECO:0000313" key="3">
    <source>
        <dbReference type="Proteomes" id="UP001165296"/>
    </source>
</evidence>
<dbReference type="Proteomes" id="UP001165296">
    <property type="component" value="Unassembled WGS sequence"/>
</dbReference>
<gene>
    <name evidence="2" type="ORF">LGH74_04400</name>
</gene>
<comment type="caution">
    <text evidence="2">The sequence shown here is derived from an EMBL/GenBank/DDBJ whole genome shotgun (WGS) entry which is preliminary data.</text>
</comment>
<protein>
    <submittedName>
        <fullName evidence="2">Gliding motility-associated C-terminal domain-containing protein</fullName>
    </submittedName>
</protein>
<feature type="signal peptide" evidence="1">
    <location>
        <begin position="1"/>
        <end position="24"/>
    </location>
</feature>
<dbReference type="SUPFAM" id="SSF101898">
    <property type="entry name" value="NHL repeat"/>
    <property type="match status" value="1"/>
</dbReference>
<dbReference type="InterPro" id="IPR052918">
    <property type="entry name" value="Motility_Chemotaxis_Reg"/>
</dbReference>
<dbReference type="Pfam" id="PF13585">
    <property type="entry name" value="CHU_C"/>
    <property type="match status" value="1"/>
</dbReference>
<accession>A0ABS8APF8</accession>
<dbReference type="RefSeq" id="WP_226172549.1">
    <property type="nucleotide sequence ID" value="NZ_JAJADR010000001.1"/>
</dbReference>
<sequence length="573" mass="60101">MKYLPPTRFMGLVWLLGLLPYSSAAQTWQWAVAPGNTPISASEVTAMVPDKDGTTVVAGYFSGTITLGRFTLTSSGPADVFVARLDNSGNWLQAVRAGSGNACLVSALLIEADGTVVVGGSFSGRAIDFGSFRLINADNFGNSEDVFVARLNQAGTWVQAVRAGGNSIDGVMNMALDNQGNVVVGGKFASAVASFGPFQLPNAYVGTGGFASDDVFVARLNRSGAWVQAVRAGGPSHDYPTDLVMEPDGTFVVAGNFFSAVSSFGAIDLQNTGQETDVFVARLSPAGTWIAALRAGGPNYDSVSDIALAADGSLVVAGSFNGPSTAIGSFTLLNTDNTGTYPDAYVARLDRAGTWTQAVRAGSPDSDAAIRIVPNADGSVTVAGYFTGRASFGSFTPSSAGGNDIYVAQLSAAGQWTRFQQAGGPGNDGVRGFYQKDSNNFTIAGYIGWPTAQFGTITLANKHTLFSNAFVAHYSSSAVDPVDPPDSVFTTAAFTIPNIITPNGDKKNDVFRFSNAPVTDLALYIFNRWGQQVYTSTHYQQDWDAAGLPTGMYYYYVVPAGGALVKGWLEVVR</sequence>
<evidence type="ECO:0000313" key="2">
    <source>
        <dbReference type="EMBL" id="MCB2407206.1"/>
    </source>
</evidence>
<keyword evidence="3" id="KW-1185">Reference proteome</keyword>
<feature type="chain" id="PRO_5047016921" evidence="1">
    <location>
        <begin position="25"/>
        <end position="573"/>
    </location>
</feature>
<dbReference type="PANTHER" id="PTHR35580:SF1">
    <property type="entry name" value="PHYTASE-LIKE DOMAIN-CONTAINING PROTEIN"/>
    <property type="match status" value="1"/>
</dbReference>
<dbReference type="NCBIfam" id="TIGR04131">
    <property type="entry name" value="Bac_Flav_CTERM"/>
    <property type="match status" value="1"/>
</dbReference>